<dbReference type="AlphaFoldDB" id="A0A813T2E4"/>
<keyword evidence="3" id="KW-0325">Glycoprotein</keyword>
<dbReference type="SUPFAM" id="SSF101898">
    <property type="entry name" value="NHL repeat"/>
    <property type="match status" value="1"/>
</dbReference>
<keyword evidence="2" id="KW-0677">Repeat</keyword>
<comment type="caution">
    <text evidence="6">The sequence shown here is derived from an EMBL/GenBank/DDBJ whole genome shotgun (WGS) entry which is preliminary data.</text>
</comment>
<dbReference type="PANTHER" id="PTHR10680:SF28">
    <property type="entry name" value="SMP-30_GLUCONOLACTONASE_LRE-LIKE REGION DOMAIN-CONTAINING PROTEIN"/>
    <property type="match status" value="1"/>
</dbReference>
<organism evidence="6 7">
    <name type="scientific">Adineta steineri</name>
    <dbReference type="NCBI Taxonomy" id="433720"/>
    <lineage>
        <taxon>Eukaryota</taxon>
        <taxon>Metazoa</taxon>
        <taxon>Spiralia</taxon>
        <taxon>Gnathifera</taxon>
        <taxon>Rotifera</taxon>
        <taxon>Eurotatoria</taxon>
        <taxon>Bdelloidea</taxon>
        <taxon>Adinetida</taxon>
        <taxon>Adinetidae</taxon>
        <taxon>Adineta</taxon>
    </lineage>
</organism>
<accession>A0A813T2E4</accession>
<feature type="repeat" description="NHL" evidence="4">
    <location>
        <begin position="443"/>
        <end position="474"/>
    </location>
</feature>
<dbReference type="Pfam" id="PF01436">
    <property type="entry name" value="NHL"/>
    <property type="match status" value="3"/>
</dbReference>
<keyword evidence="1" id="KW-0732">Signal</keyword>
<evidence type="ECO:0000256" key="5">
    <source>
        <dbReference type="SAM" id="Coils"/>
    </source>
</evidence>
<evidence type="ECO:0000256" key="1">
    <source>
        <dbReference type="ARBA" id="ARBA00022729"/>
    </source>
</evidence>
<dbReference type="Proteomes" id="UP000663845">
    <property type="component" value="Unassembled WGS sequence"/>
</dbReference>
<evidence type="ECO:0000256" key="3">
    <source>
        <dbReference type="ARBA" id="ARBA00023180"/>
    </source>
</evidence>
<evidence type="ECO:0000313" key="7">
    <source>
        <dbReference type="Proteomes" id="UP000663845"/>
    </source>
</evidence>
<dbReference type="EMBL" id="CAJNOG010000032">
    <property type="protein sequence ID" value="CAF0805325.1"/>
    <property type="molecule type" value="Genomic_DNA"/>
</dbReference>
<dbReference type="Gene3D" id="2.120.10.30">
    <property type="entry name" value="TolB, C-terminal domain"/>
    <property type="match status" value="2"/>
</dbReference>
<dbReference type="PANTHER" id="PTHR10680">
    <property type="entry name" value="PEPTIDYL-GLYCINE ALPHA-AMIDATING MONOOXYGENASE"/>
    <property type="match status" value="1"/>
</dbReference>
<reference evidence="6" key="1">
    <citation type="submission" date="2021-02" db="EMBL/GenBank/DDBJ databases">
        <authorList>
            <person name="Nowell W R."/>
        </authorList>
    </citation>
    <scope>NUCLEOTIDE SEQUENCE</scope>
</reference>
<dbReference type="CDD" id="cd19757">
    <property type="entry name" value="Bbox1"/>
    <property type="match status" value="1"/>
</dbReference>
<evidence type="ECO:0000313" key="6">
    <source>
        <dbReference type="EMBL" id="CAF0805325.1"/>
    </source>
</evidence>
<feature type="coiled-coil region" evidence="5">
    <location>
        <begin position="83"/>
        <end position="125"/>
    </location>
</feature>
<feature type="repeat" description="NHL" evidence="4">
    <location>
        <begin position="388"/>
        <end position="418"/>
    </location>
</feature>
<evidence type="ECO:0000256" key="2">
    <source>
        <dbReference type="ARBA" id="ARBA00022737"/>
    </source>
</evidence>
<evidence type="ECO:0000256" key="4">
    <source>
        <dbReference type="PROSITE-ProRule" id="PRU00504"/>
    </source>
</evidence>
<dbReference type="CDD" id="cd05819">
    <property type="entry name" value="NHL"/>
    <property type="match status" value="1"/>
</dbReference>
<gene>
    <name evidence="6" type="ORF">JYZ213_LOCUS5480</name>
</gene>
<dbReference type="InterPro" id="IPR011042">
    <property type="entry name" value="6-blade_b-propeller_TolB-like"/>
</dbReference>
<proteinExistence type="predicted"/>
<name>A0A813T2E4_9BILA</name>
<dbReference type="GO" id="GO:0005576">
    <property type="term" value="C:extracellular region"/>
    <property type="evidence" value="ECO:0007669"/>
    <property type="project" value="TreeGrafter"/>
</dbReference>
<dbReference type="InterPro" id="IPR001258">
    <property type="entry name" value="NHL_repeat"/>
</dbReference>
<keyword evidence="5" id="KW-0175">Coiled coil</keyword>
<protein>
    <submittedName>
        <fullName evidence="6">Uncharacterized protein</fullName>
    </submittedName>
</protein>
<dbReference type="PROSITE" id="PS51125">
    <property type="entry name" value="NHL"/>
    <property type="match status" value="2"/>
</dbReference>
<sequence>MAAANIRVQCSICNKGNTTYICRGCSKDFCFQHLTEHRQILQRQLDEIINDHDQFRQTIIEHKQDSLNSSVIQQINQWEKNSMEKIQQTAQQCREKVIKLTQKSINDIEKKFIELSQKLKEIREENEFNEIDLYHFQLKLTQITEEFLQPSNISIRQDSKEFINKISVISPFEQIQTKTNKFQQFAITVAGGNGRGQELNQLYFPYGIFIDNDKSIYIADYCNDRIVKWKLNSNTGQIIAGDNGNGNQNNQLNSPRDIVFDKENNSFIISDQGNKRVIRYFDQNQTNQQVIISNITCWGLTIDKNGFIYVSDYEKHEVRRWKQGDRQGELVEGGNGKGSHLNQLNYPTFIFIAEDYSLYISDWGNHRVMKWKKDAKEGIIVAGGNGQGNSLKQLSYPQGVIVDHLGQIYVADSWNHRIMRWCEGNEEGEIVVGGNDEGNQLNQLNRPIGLSFDNEENLYVVDHGNHRIQKYEKISN</sequence>